<dbReference type="Pfam" id="PF15420">
    <property type="entry name" value="Abhydrolase_9_N"/>
    <property type="match status" value="1"/>
</dbReference>
<protein>
    <submittedName>
        <fullName evidence="5">Uncharacterized membrane protein</fullName>
    </submittedName>
</protein>
<feature type="transmembrane region" description="Helical" evidence="2">
    <location>
        <begin position="202"/>
        <end position="226"/>
    </location>
</feature>
<keyword evidence="2" id="KW-0472">Membrane</keyword>
<dbReference type="EMBL" id="FNZI01000004">
    <property type="protein sequence ID" value="SEJ52478.1"/>
    <property type="molecule type" value="Genomic_DNA"/>
</dbReference>
<evidence type="ECO:0000313" key="6">
    <source>
        <dbReference type="Proteomes" id="UP000183315"/>
    </source>
</evidence>
<keyword evidence="6" id="KW-1185">Reference proteome</keyword>
<keyword evidence="2" id="KW-1133">Transmembrane helix</keyword>
<sequence>MTGPATAVDTSPEPPASEPDGPRAGSRRLRVRTARTDRGKEASHRPPRLLEPTFSGVGLVVGAFLIAISLGPSLLPRIPVVQGVASGVSFMVGYGAGAGAHAVWNYLQVPNLRGRPRTIVAWSLLAIIWISLSLSVWRWVGWQNGIRRTFGMEDLDPTAWPIVIGVGVLVAAALLVIARAIRAAFRWADQLMLRFLPPRLAVTLATGGMVILLWLLVSGLLVRGLFAGANEAFSVRDAGDKAGTTLVTSDLSSGGAGSLVAWEDLGRQGRSFVSTGPTVRELDAYAEGAVEPIRVYVGLRSAETLEERARLVLDELVRTGAFDREVLVLATTTGTGFIDANAADSLEFLYGGDTAIAGLQYSYLPSWLSLLADQEAVAEASLAVFDVVHDYWADLPASTRPELYLYGLSLGSAGVEAILTGPDILNEPIDGALMTGPTFVNLLHNQLERTRDPGSPSWLPVVGEGRTVRFTGEADALDEPSAVWGETRIVYLQHGSDPVVFFSPVTFYREPEWLQGDERAPDVSAEMRWFPLITGWQTLLDMPASGSVPEGYGHMYTAGANLRAWVGITRPSEWTDEDTAELAAYLDHRRAEQQTLLEQLGQ</sequence>
<dbReference type="InterPro" id="IPR027788">
    <property type="entry name" value="Alpha/beta-hydrolase_N_dom"/>
</dbReference>
<proteinExistence type="predicted"/>
<dbReference type="eggNOG" id="COG4425">
    <property type="taxonomic scope" value="Bacteria"/>
</dbReference>
<evidence type="ECO:0000313" key="5">
    <source>
        <dbReference type="EMBL" id="SEJ52478.1"/>
    </source>
</evidence>
<evidence type="ECO:0000259" key="4">
    <source>
        <dbReference type="Pfam" id="PF15420"/>
    </source>
</evidence>
<evidence type="ECO:0000256" key="2">
    <source>
        <dbReference type="SAM" id="Phobius"/>
    </source>
</evidence>
<feature type="transmembrane region" description="Helical" evidence="2">
    <location>
        <begin position="87"/>
        <end position="107"/>
    </location>
</feature>
<dbReference type="InterPro" id="IPR027787">
    <property type="entry name" value="Alpha/beta-hydrolase_catalytic"/>
</dbReference>
<dbReference type="RefSeq" id="WP_052406048.1">
    <property type="nucleotide sequence ID" value="NZ_BBLU01000015.1"/>
</dbReference>
<gene>
    <name evidence="5" type="ORF">SAMN05421637_2141</name>
</gene>
<feature type="domain" description="Alpha/beta-hydrolase N-terminal" evidence="4">
    <location>
        <begin position="70"/>
        <end position="277"/>
    </location>
</feature>
<feature type="transmembrane region" description="Helical" evidence="2">
    <location>
        <begin position="119"/>
        <end position="140"/>
    </location>
</feature>
<dbReference type="Proteomes" id="UP000183315">
    <property type="component" value="Unassembled WGS sequence"/>
</dbReference>
<dbReference type="STRING" id="1043493.SAMN05421637_2141"/>
<name>A0A1H6ZGN8_9MICO</name>
<dbReference type="InterPro" id="IPR012037">
    <property type="entry name" value="Alpha/beta-hydrolase_fam"/>
</dbReference>
<dbReference type="PIRSF" id="PIRSF007542">
    <property type="entry name" value="UCP007542"/>
    <property type="match status" value="1"/>
</dbReference>
<accession>A0A1H6ZGN8</accession>
<organism evidence="5 6">
    <name type="scientific">Demequina mangrovi</name>
    <dbReference type="NCBI Taxonomy" id="1043493"/>
    <lineage>
        <taxon>Bacteria</taxon>
        <taxon>Bacillati</taxon>
        <taxon>Actinomycetota</taxon>
        <taxon>Actinomycetes</taxon>
        <taxon>Micrococcales</taxon>
        <taxon>Demequinaceae</taxon>
        <taxon>Demequina</taxon>
    </lineage>
</organism>
<dbReference type="OrthoDB" id="4397445at2"/>
<reference evidence="6" key="1">
    <citation type="submission" date="2016-10" db="EMBL/GenBank/DDBJ databases">
        <authorList>
            <person name="Varghese N."/>
        </authorList>
    </citation>
    <scope>NUCLEOTIDE SEQUENCE [LARGE SCALE GENOMIC DNA]</scope>
    <source>
        <strain evidence="6">DSM 24868</strain>
    </source>
</reference>
<feature type="transmembrane region" description="Helical" evidence="2">
    <location>
        <begin position="160"/>
        <end position="181"/>
    </location>
</feature>
<feature type="compositionally biased region" description="Basic and acidic residues" evidence="1">
    <location>
        <begin position="34"/>
        <end position="44"/>
    </location>
</feature>
<feature type="region of interest" description="Disordered" evidence="1">
    <location>
        <begin position="1"/>
        <end position="48"/>
    </location>
</feature>
<evidence type="ECO:0000259" key="3">
    <source>
        <dbReference type="Pfam" id="PF10081"/>
    </source>
</evidence>
<dbReference type="AlphaFoldDB" id="A0A1H6ZGN8"/>
<keyword evidence="2" id="KW-0812">Transmembrane</keyword>
<evidence type="ECO:0000256" key="1">
    <source>
        <dbReference type="SAM" id="MobiDB-lite"/>
    </source>
</evidence>
<feature type="domain" description="Alpha/beta-hydrolase catalytic" evidence="3">
    <location>
        <begin position="293"/>
        <end position="582"/>
    </location>
</feature>
<feature type="transmembrane region" description="Helical" evidence="2">
    <location>
        <begin position="54"/>
        <end position="75"/>
    </location>
</feature>
<dbReference type="Pfam" id="PF10081">
    <property type="entry name" value="Abhydrolase_9"/>
    <property type="match status" value="1"/>
</dbReference>